<keyword evidence="14" id="KW-1185">Reference proteome</keyword>
<evidence type="ECO:0000256" key="3">
    <source>
        <dbReference type="ARBA" id="ARBA00022605"/>
    </source>
</evidence>
<evidence type="ECO:0000256" key="8">
    <source>
        <dbReference type="ARBA" id="ARBA00061500"/>
    </source>
</evidence>
<evidence type="ECO:0000256" key="5">
    <source>
        <dbReference type="ARBA" id="ARBA00022679"/>
    </source>
</evidence>
<sequence>MNLNETKLPPSTTTPTPVTTSQRSLKAVLKALVLTPLLVPADDVAWALGEIMAERATATQVAAFMVSLRAHGTDHDPAVIAACARVLHDHGVPVPAPEPQQPSSSAEIIVDMVGTGGDGHDTFNVSTTAALVAAGAGACVAKHGSRASSSACGSADLLEAAGCAVSAVGPTHVREILAKTRFCFLFAPRFHPAMRHAAPVRRELGIPSLFNVLGPLANPARPHRAVIGVYAPSLGPVVARALHLLGVDQALVVCGHEGLDEISPAGPSDAWRLHSDGSIEHLTLHPTADFGLPAVPLAAVSGGATAADNVQILTELLQNKRTLDSDPVALYVILNAAALLVVAGTAKDWKHGVQLARDSIAQGKAWETLQAYKALTVDASKQPDVGMKDVPVARK</sequence>
<keyword evidence="5 13" id="KW-0808">Transferase</keyword>
<dbReference type="InterPro" id="IPR017459">
    <property type="entry name" value="Glycosyl_Trfase_fam3_N_dom"/>
</dbReference>
<dbReference type="Proteomes" id="UP000054350">
    <property type="component" value="Unassembled WGS sequence"/>
</dbReference>
<organism evidence="13 14">
    <name type="scientific">Allomyces macrogynus (strain ATCC 38327)</name>
    <name type="common">Allomyces javanicus var. macrogynus</name>
    <dbReference type="NCBI Taxonomy" id="578462"/>
    <lineage>
        <taxon>Eukaryota</taxon>
        <taxon>Fungi</taxon>
        <taxon>Fungi incertae sedis</taxon>
        <taxon>Blastocladiomycota</taxon>
        <taxon>Blastocladiomycetes</taxon>
        <taxon>Blastocladiales</taxon>
        <taxon>Blastocladiaceae</taxon>
        <taxon>Allomyces</taxon>
    </lineage>
</organism>
<dbReference type="GO" id="GO:0000162">
    <property type="term" value="P:L-tryptophan biosynthetic process"/>
    <property type="evidence" value="ECO:0007669"/>
    <property type="project" value="UniProtKB-KW"/>
</dbReference>
<dbReference type="PANTHER" id="PTHR43285:SF2">
    <property type="entry name" value="ANTHRANILATE PHOSPHORIBOSYLTRANSFERASE"/>
    <property type="match status" value="1"/>
</dbReference>
<proteinExistence type="inferred from homology"/>
<evidence type="ECO:0000313" key="14">
    <source>
        <dbReference type="Proteomes" id="UP000054350"/>
    </source>
</evidence>
<dbReference type="GO" id="GO:0004048">
    <property type="term" value="F:anthranilate phosphoribosyltransferase activity"/>
    <property type="evidence" value="ECO:0007669"/>
    <property type="project" value="UniProtKB-EC"/>
</dbReference>
<feature type="domain" description="Glycosyl transferase family 3 N-terminal" evidence="12">
    <location>
        <begin position="41"/>
        <end position="91"/>
    </location>
</feature>
<dbReference type="VEuPathDB" id="FungiDB:AMAG_06726"/>
<name>A0A0L0SF23_ALLM3</name>
<dbReference type="InterPro" id="IPR005940">
    <property type="entry name" value="Anthranilate_Pribosyl_Tfrase"/>
</dbReference>
<dbReference type="GO" id="GO:0005829">
    <property type="term" value="C:cytosol"/>
    <property type="evidence" value="ECO:0007669"/>
    <property type="project" value="TreeGrafter"/>
</dbReference>
<dbReference type="InterPro" id="IPR000312">
    <property type="entry name" value="Glycosyl_Trfase_fam3"/>
</dbReference>
<dbReference type="Pfam" id="PF02885">
    <property type="entry name" value="Glycos_trans_3N"/>
    <property type="match status" value="1"/>
</dbReference>
<evidence type="ECO:0000313" key="13">
    <source>
        <dbReference type="EMBL" id="KNE60965.1"/>
    </source>
</evidence>
<comment type="similarity">
    <text evidence="8">Belongs to the anthranilate phosphoribosyltransferase family.</text>
</comment>
<dbReference type="Gene3D" id="1.20.970.10">
    <property type="entry name" value="Transferase, Pyrimidine Nucleoside Phosphorylase, Chain C"/>
    <property type="match status" value="1"/>
</dbReference>
<dbReference type="AlphaFoldDB" id="A0A0L0SF23"/>
<protein>
    <recommendedName>
        <fullName evidence="9">Anthranilate phosphoribosyltransferase</fullName>
        <ecNumber evidence="2">2.4.2.18</ecNumber>
    </recommendedName>
</protein>
<dbReference type="OMA" id="GPMTNPA"/>
<evidence type="ECO:0000256" key="1">
    <source>
        <dbReference type="ARBA" id="ARBA00004907"/>
    </source>
</evidence>
<evidence type="ECO:0000256" key="6">
    <source>
        <dbReference type="ARBA" id="ARBA00022822"/>
    </source>
</evidence>
<keyword evidence="6" id="KW-0822">Tryptophan biosynthesis</keyword>
<dbReference type="Gene3D" id="3.40.1030.10">
    <property type="entry name" value="Nucleoside phosphorylase/phosphoribosyltransferase catalytic domain"/>
    <property type="match status" value="1"/>
</dbReference>
<dbReference type="eggNOG" id="KOG1438">
    <property type="taxonomic scope" value="Eukaryota"/>
</dbReference>
<evidence type="ECO:0000256" key="2">
    <source>
        <dbReference type="ARBA" id="ARBA00011948"/>
    </source>
</evidence>
<dbReference type="NCBIfam" id="TIGR01245">
    <property type="entry name" value="trpD"/>
    <property type="match status" value="1"/>
</dbReference>
<keyword evidence="3" id="KW-0028">Amino-acid biosynthesis</keyword>
<dbReference type="EC" id="2.4.2.18" evidence="2"/>
<reference evidence="13 14" key="1">
    <citation type="submission" date="2009-11" db="EMBL/GenBank/DDBJ databases">
        <title>Annotation of Allomyces macrogynus ATCC 38327.</title>
        <authorList>
            <consortium name="The Broad Institute Genome Sequencing Platform"/>
            <person name="Russ C."/>
            <person name="Cuomo C."/>
            <person name="Burger G."/>
            <person name="Gray M.W."/>
            <person name="Holland P.W.H."/>
            <person name="King N."/>
            <person name="Lang F.B.F."/>
            <person name="Roger A.J."/>
            <person name="Ruiz-Trillo I."/>
            <person name="Young S.K."/>
            <person name="Zeng Q."/>
            <person name="Gargeya S."/>
            <person name="Fitzgerald M."/>
            <person name="Haas B."/>
            <person name="Abouelleil A."/>
            <person name="Alvarado L."/>
            <person name="Arachchi H.M."/>
            <person name="Berlin A."/>
            <person name="Chapman S.B."/>
            <person name="Gearin G."/>
            <person name="Goldberg J."/>
            <person name="Griggs A."/>
            <person name="Gujja S."/>
            <person name="Hansen M."/>
            <person name="Heiman D."/>
            <person name="Howarth C."/>
            <person name="Larimer J."/>
            <person name="Lui A."/>
            <person name="MacDonald P.J.P."/>
            <person name="McCowen C."/>
            <person name="Montmayeur A."/>
            <person name="Murphy C."/>
            <person name="Neiman D."/>
            <person name="Pearson M."/>
            <person name="Priest M."/>
            <person name="Roberts A."/>
            <person name="Saif S."/>
            <person name="Shea T."/>
            <person name="Sisk P."/>
            <person name="Stolte C."/>
            <person name="Sykes S."/>
            <person name="Wortman J."/>
            <person name="Nusbaum C."/>
            <person name="Birren B."/>
        </authorList>
    </citation>
    <scope>NUCLEOTIDE SEQUENCE [LARGE SCALE GENOMIC DNA]</scope>
    <source>
        <strain evidence="13 14">ATCC 38327</strain>
    </source>
</reference>
<evidence type="ECO:0000259" key="12">
    <source>
        <dbReference type="Pfam" id="PF02885"/>
    </source>
</evidence>
<keyword evidence="7" id="KW-0057">Aromatic amino acid biosynthesis</keyword>
<reference evidence="14" key="2">
    <citation type="submission" date="2009-11" db="EMBL/GenBank/DDBJ databases">
        <title>The Genome Sequence of Allomyces macrogynus strain ATCC 38327.</title>
        <authorList>
            <consortium name="The Broad Institute Genome Sequencing Platform"/>
            <person name="Russ C."/>
            <person name="Cuomo C."/>
            <person name="Shea T."/>
            <person name="Young S.K."/>
            <person name="Zeng Q."/>
            <person name="Koehrsen M."/>
            <person name="Haas B."/>
            <person name="Borodovsky M."/>
            <person name="Guigo R."/>
            <person name="Alvarado L."/>
            <person name="Berlin A."/>
            <person name="Borenstein D."/>
            <person name="Chen Z."/>
            <person name="Engels R."/>
            <person name="Freedman E."/>
            <person name="Gellesch M."/>
            <person name="Goldberg J."/>
            <person name="Griggs A."/>
            <person name="Gujja S."/>
            <person name="Heiman D."/>
            <person name="Hepburn T."/>
            <person name="Howarth C."/>
            <person name="Jen D."/>
            <person name="Larson L."/>
            <person name="Lewis B."/>
            <person name="Mehta T."/>
            <person name="Park D."/>
            <person name="Pearson M."/>
            <person name="Roberts A."/>
            <person name="Saif S."/>
            <person name="Shenoy N."/>
            <person name="Sisk P."/>
            <person name="Stolte C."/>
            <person name="Sykes S."/>
            <person name="Walk T."/>
            <person name="White J."/>
            <person name="Yandava C."/>
            <person name="Burger G."/>
            <person name="Gray M.W."/>
            <person name="Holland P.W.H."/>
            <person name="King N."/>
            <person name="Lang F.B.F."/>
            <person name="Roger A.J."/>
            <person name="Ruiz-Trillo I."/>
            <person name="Lander E."/>
            <person name="Nusbaum C."/>
        </authorList>
    </citation>
    <scope>NUCLEOTIDE SEQUENCE [LARGE SCALE GENOMIC DNA]</scope>
    <source>
        <strain evidence="14">ATCC 38327</strain>
    </source>
</reference>
<dbReference type="FunFam" id="3.40.1030.10:FF:000002">
    <property type="entry name" value="Anthranilate phosphoribosyltransferase"/>
    <property type="match status" value="1"/>
</dbReference>
<dbReference type="STRING" id="578462.A0A0L0SF23"/>
<evidence type="ECO:0000256" key="10">
    <source>
        <dbReference type="SAM" id="MobiDB-lite"/>
    </source>
</evidence>
<evidence type="ECO:0000256" key="9">
    <source>
        <dbReference type="ARBA" id="ARBA00071401"/>
    </source>
</evidence>
<comment type="pathway">
    <text evidence="1">Amino-acid biosynthesis; L-tryptophan biosynthesis; L-tryptophan from chorismate: step 2/5.</text>
</comment>
<dbReference type="OrthoDB" id="427800at2759"/>
<feature type="region of interest" description="Disordered" evidence="10">
    <location>
        <begin position="1"/>
        <end position="20"/>
    </location>
</feature>
<dbReference type="PANTHER" id="PTHR43285">
    <property type="entry name" value="ANTHRANILATE PHOSPHORIBOSYLTRANSFERASE"/>
    <property type="match status" value="1"/>
</dbReference>
<dbReference type="Pfam" id="PF00591">
    <property type="entry name" value="Glycos_transf_3"/>
    <property type="match status" value="1"/>
</dbReference>
<evidence type="ECO:0000256" key="4">
    <source>
        <dbReference type="ARBA" id="ARBA00022676"/>
    </source>
</evidence>
<keyword evidence="4 13" id="KW-0328">Glycosyltransferase</keyword>
<dbReference type="InterPro" id="IPR035902">
    <property type="entry name" value="Nuc_phospho_transferase"/>
</dbReference>
<accession>A0A0L0SF23</accession>
<dbReference type="EMBL" id="GG745337">
    <property type="protein sequence ID" value="KNE60965.1"/>
    <property type="molecule type" value="Genomic_DNA"/>
</dbReference>
<dbReference type="SUPFAM" id="SSF52418">
    <property type="entry name" value="Nucleoside phosphorylase/phosphoribosyltransferase catalytic domain"/>
    <property type="match status" value="1"/>
</dbReference>
<gene>
    <name evidence="13" type="ORF">AMAG_06726</name>
</gene>
<evidence type="ECO:0000256" key="7">
    <source>
        <dbReference type="ARBA" id="ARBA00023141"/>
    </source>
</evidence>
<dbReference type="HAMAP" id="MF_00211">
    <property type="entry name" value="TrpD"/>
    <property type="match status" value="1"/>
</dbReference>
<evidence type="ECO:0000259" key="11">
    <source>
        <dbReference type="Pfam" id="PF00591"/>
    </source>
</evidence>
<feature type="domain" description="Glycosyl transferase family 3" evidence="11">
    <location>
        <begin position="108"/>
        <end position="365"/>
    </location>
</feature>
<feature type="compositionally biased region" description="Low complexity" evidence="10">
    <location>
        <begin position="9"/>
        <end position="20"/>
    </location>
</feature>